<dbReference type="EMBL" id="JAZDWU010000010">
    <property type="protein sequence ID" value="KAK9988697.1"/>
    <property type="molecule type" value="Genomic_DNA"/>
</dbReference>
<name>A0AAW2BU61_9ROSI</name>
<proteinExistence type="predicted"/>
<dbReference type="AlphaFoldDB" id="A0AAW2BU61"/>
<evidence type="ECO:0008006" key="3">
    <source>
        <dbReference type="Google" id="ProtNLM"/>
    </source>
</evidence>
<protein>
    <recommendedName>
        <fullName evidence="3">RNase H type-1 domain-containing protein</fullName>
    </recommendedName>
</protein>
<reference evidence="1 2" key="1">
    <citation type="submission" date="2024-01" db="EMBL/GenBank/DDBJ databases">
        <title>A telomere-to-telomere, gap-free genome of sweet tea (Lithocarpus litseifolius).</title>
        <authorList>
            <person name="Zhou J."/>
        </authorList>
    </citation>
    <scope>NUCLEOTIDE SEQUENCE [LARGE SCALE GENOMIC DNA]</scope>
    <source>
        <strain evidence="1">Zhou-2022a</strain>
        <tissue evidence="1">Leaf</tissue>
    </source>
</reference>
<sequence length="145" mass="16396">MLHNSFTLVSGRIARVIVWLRFPPLRGVCGRGGIEYGKIKGLGHCMKLEIGLRLWNQGGSLRSQRRCYDSTKPENVPIEQSMALAEARAAHRAVTFTQEMCFFRIQVEGDCLGVIHTLQSQARCNTLYGHVFDDTWRLRSALQSC</sequence>
<keyword evidence="2" id="KW-1185">Reference proteome</keyword>
<accession>A0AAW2BU61</accession>
<evidence type="ECO:0000313" key="2">
    <source>
        <dbReference type="Proteomes" id="UP001459277"/>
    </source>
</evidence>
<dbReference type="Proteomes" id="UP001459277">
    <property type="component" value="Unassembled WGS sequence"/>
</dbReference>
<organism evidence="1 2">
    <name type="scientific">Lithocarpus litseifolius</name>
    <dbReference type="NCBI Taxonomy" id="425828"/>
    <lineage>
        <taxon>Eukaryota</taxon>
        <taxon>Viridiplantae</taxon>
        <taxon>Streptophyta</taxon>
        <taxon>Embryophyta</taxon>
        <taxon>Tracheophyta</taxon>
        <taxon>Spermatophyta</taxon>
        <taxon>Magnoliopsida</taxon>
        <taxon>eudicotyledons</taxon>
        <taxon>Gunneridae</taxon>
        <taxon>Pentapetalae</taxon>
        <taxon>rosids</taxon>
        <taxon>fabids</taxon>
        <taxon>Fagales</taxon>
        <taxon>Fagaceae</taxon>
        <taxon>Lithocarpus</taxon>
    </lineage>
</organism>
<comment type="caution">
    <text evidence="1">The sequence shown here is derived from an EMBL/GenBank/DDBJ whole genome shotgun (WGS) entry which is preliminary data.</text>
</comment>
<gene>
    <name evidence="1" type="ORF">SO802_028936</name>
</gene>
<evidence type="ECO:0000313" key="1">
    <source>
        <dbReference type="EMBL" id="KAK9988697.1"/>
    </source>
</evidence>